<dbReference type="Proteomes" id="UP000436006">
    <property type="component" value="Unassembled WGS sequence"/>
</dbReference>
<comment type="caution">
    <text evidence="1">The sequence shown here is derived from an EMBL/GenBank/DDBJ whole genome shotgun (WGS) entry which is preliminary data.</text>
</comment>
<organism evidence="1 2">
    <name type="scientific">Spirosoma arboris</name>
    <dbReference type="NCBI Taxonomy" id="2682092"/>
    <lineage>
        <taxon>Bacteria</taxon>
        <taxon>Pseudomonadati</taxon>
        <taxon>Bacteroidota</taxon>
        <taxon>Cytophagia</taxon>
        <taxon>Cytophagales</taxon>
        <taxon>Cytophagaceae</taxon>
        <taxon>Spirosoma</taxon>
    </lineage>
</organism>
<dbReference type="RefSeq" id="WP_157589246.1">
    <property type="nucleotide sequence ID" value="NZ_WPIN01000015.1"/>
</dbReference>
<keyword evidence="2" id="KW-1185">Reference proteome</keyword>
<proteinExistence type="predicted"/>
<sequence length="63" mass="6507">MATQHTSTTEPSAAKVGETIEAIRTAAKALSAAIKQANQDGINVSLEKAPDDAPGLIQIIYSV</sequence>
<evidence type="ECO:0000313" key="1">
    <source>
        <dbReference type="EMBL" id="MVM34427.1"/>
    </source>
</evidence>
<dbReference type="AlphaFoldDB" id="A0A7K1SKT9"/>
<dbReference type="EMBL" id="WPIN01000015">
    <property type="protein sequence ID" value="MVM34427.1"/>
    <property type="molecule type" value="Genomic_DNA"/>
</dbReference>
<reference evidence="1 2" key="1">
    <citation type="submission" date="2019-12" db="EMBL/GenBank/DDBJ databases">
        <title>Spirosoma sp. HMF4905 genome sequencing and assembly.</title>
        <authorList>
            <person name="Kang H."/>
            <person name="Cha I."/>
            <person name="Kim H."/>
            <person name="Joh K."/>
        </authorList>
    </citation>
    <scope>NUCLEOTIDE SEQUENCE [LARGE SCALE GENOMIC DNA]</scope>
    <source>
        <strain evidence="1 2">HMF4905</strain>
    </source>
</reference>
<accession>A0A7K1SKT9</accession>
<protein>
    <submittedName>
        <fullName evidence="1">Uncharacterized protein</fullName>
    </submittedName>
</protein>
<name>A0A7K1SKT9_9BACT</name>
<evidence type="ECO:0000313" key="2">
    <source>
        <dbReference type="Proteomes" id="UP000436006"/>
    </source>
</evidence>
<gene>
    <name evidence="1" type="ORF">GO755_30630</name>
</gene>